<keyword evidence="2" id="KW-1185">Reference proteome</keyword>
<evidence type="ECO:0000313" key="1">
    <source>
        <dbReference type="EMBL" id="CAH6722414.1"/>
    </source>
</evidence>
<name>A0ACA9YCJ2_9ASCO</name>
<comment type="caution">
    <text evidence="1">The sequence shown here is derived from an EMBL/GenBank/DDBJ whole genome shotgun (WGS) entry which is preliminary data.</text>
</comment>
<dbReference type="Proteomes" id="UP001152531">
    <property type="component" value="Unassembled WGS sequence"/>
</dbReference>
<proteinExistence type="predicted"/>
<evidence type="ECO:0000313" key="2">
    <source>
        <dbReference type="Proteomes" id="UP001152531"/>
    </source>
</evidence>
<gene>
    <name evidence="1" type="ORF">CLIB1444_09S03048</name>
</gene>
<organism evidence="1 2">
    <name type="scientific">[Candida] jaroonii</name>
    <dbReference type="NCBI Taxonomy" id="467808"/>
    <lineage>
        <taxon>Eukaryota</taxon>
        <taxon>Fungi</taxon>
        <taxon>Dikarya</taxon>
        <taxon>Ascomycota</taxon>
        <taxon>Saccharomycotina</taxon>
        <taxon>Pichiomycetes</taxon>
        <taxon>Debaryomycetaceae</taxon>
        <taxon>Yamadazyma</taxon>
    </lineage>
</organism>
<protein>
    <submittedName>
        <fullName evidence="1">Uncharacterized protein</fullName>
    </submittedName>
</protein>
<sequence>MAVPFYLQYYVEFDRNTKYQWINFGLQISSLILHGIFFHWIPKYFRNKRTRKGLRFAPYFKFLKYWDTFNKVYSIRIPYITKIYFQPSLLIVLGGFVAINGVFSFIATSDLDYQPREYIIAKRLSRMAVSNLPLLYLLVIKNDLLTSISGLQHDRLVLFHKWISRVMFVMVVVHIGLSMKYWLNLGFDVMLVIPPQIFGYIAFASFFFLNFGSLKFIRRWAYDFFLIEHRVFSFIMLLLTFFHNMKGTKGAVILAVHQLVLDRILSRVLSFIHARTSPTRGKSSFEILDDETVLVTVPIKAYEFHERKWYNVFLPKLNTWKAGQHVYLTVGKVKFFQQHPFTIASLSDTKEMKFVIRVQKGFTKLLKKKILKLEQERDEKKEVEESTASLSDSSSVSSSSVPSSVQSSNTSNSIDVDTELMPGSKTPEKYFNDDEIIMKATFVGPVGARYQPLITFDTSVFFSTGSGASFTFPVCLDVLKTITKRNQIDDFIGRPMKSTIRIVWVIRQVENVHWYDFILDELLAYCKSGDLQFDIYVTQDEEANESIFKERISILNSSGSSNYNIEKSESEKVETNSITEKSTSILDCENVYFHRGRPNIAEIVSSETDKLTGNDPKSLALVSCGTEAFTHDIKTNAVKYKWVTEAPDIYCYTESFG</sequence>
<accession>A0ACA9YCJ2</accession>
<dbReference type="EMBL" id="CALSDN010000009">
    <property type="protein sequence ID" value="CAH6722414.1"/>
    <property type="molecule type" value="Genomic_DNA"/>
</dbReference>
<reference evidence="1" key="1">
    <citation type="submission" date="2022-06" db="EMBL/GenBank/DDBJ databases">
        <authorList>
            <person name="Legras J.-L."/>
            <person name="Devillers H."/>
            <person name="Grondin C."/>
        </authorList>
    </citation>
    <scope>NUCLEOTIDE SEQUENCE</scope>
    <source>
        <strain evidence="1">CLIB 1444</strain>
    </source>
</reference>